<keyword evidence="1" id="KW-0732">Signal</keyword>
<dbReference type="RefSeq" id="WP_147881757.1">
    <property type="nucleotide sequence ID" value="NZ_VOUQ01000007.1"/>
</dbReference>
<dbReference type="EMBL" id="VOUQ01000007">
    <property type="protein sequence ID" value="TXE33246.1"/>
    <property type="molecule type" value="Genomic_DNA"/>
</dbReference>
<comment type="caution">
    <text evidence="2">The sequence shown here is derived from an EMBL/GenBank/DDBJ whole genome shotgun (WGS) entry which is preliminary data.</text>
</comment>
<accession>A0A5C7CFK2</accession>
<feature type="chain" id="PRO_5022815802" description="Lipoprotein" evidence="1">
    <location>
        <begin position="25"/>
        <end position="76"/>
    </location>
</feature>
<name>A0A5C7CFK2_SERMA</name>
<evidence type="ECO:0000256" key="1">
    <source>
        <dbReference type="SAM" id="SignalP"/>
    </source>
</evidence>
<reference evidence="2 3" key="1">
    <citation type="submission" date="2019-07" db="EMBL/GenBank/DDBJ databases">
        <title>Serratia strains were isolated from fresh produce.</title>
        <authorList>
            <person name="Cho G.-S."/>
            <person name="Stein M."/>
            <person name="Lee W."/>
            <person name="Suh S.H."/>
            <person name="Franz C.M.A.P."/>
        </authorList>
    </citation>
    <scope>NUCLEOTIDE SEQUENCE [LARGE SCALE GENOMIC DNA]</scope>
    <source>
        <strain evidence="2 3">S16</strain>
    </source>
</reference>
<evidence type="ECO:0000313" key="3">
    <source>
        <dbReference type="Proteomes" id="UP000321126"/>
    </source>
</evidence>
<dbReference type="AlphaFoldDB" id="A0A5C7CFK2"/>
<evidence type="ECO:0000313" key="2">
    <source>
        <dbReference type="EMBL" id="TXE33246.1"/>
    </source>
</evidence>
<evidence type="ECO:0008006" key="4">
    <source>
        <dbReference type="Google" id="ProtNLM"/>
    </source>
</evidence>
<feature type="signal peptide" evidence="1">
    <location>
        <begin position="1"/>
        <end position="24"/>
    </location>
</feature>
<organism evidence="2 3">
    <name type="scientific">Serratia marcescens</name>
    <dbReference type="NCBI Taxonomy" id="615"/>
    <lineage>
        <taxon>Bacteria</taxon>
        <taxon>Pseudomonadati</taxon>
        <taxon>Pseudomonadota</taxon>
        <taxon>Gammaproteobacteria</taxon>
        <taxon>Enterobacterales</taxon>
        <taxon>Yersiniaceae</taxon>
        <taxon>Serratia</taxon>
    </lineage>
</organism>
<proteinExistence type="predicted"/>
<protein>
    <recommendedName>
        <fullName evidence="4">Lipoprotein</fullName>
    </recommendedName>
</protein>
<dbReference type="PROSITE" id="PS51257">
    <property type="entry name" value="PROKAR_LIPOPROTEIN"/>
    <property type="match status" value="1"/>
</dbReference>
<sequence length="76" mass="7742">MRKHARLFIIALTALAVAALTACAAVSFTHANGAKGQSITNAEVQPNNTVVLQYPNGAACIDTNPGESTTCAGQGK</sequence>
<dbReference type="Proteomes" id="UP000321126">
    <property type="component" value="Unassembled WGS sequence"/>
</dbReference>
<gene>
    <name evidence="2" type="ORF">FOT62_13830</name>
</gene>